<dbReference type="Proteomes" id="UP000805193">
    <property type="component" value="Unassembled WGS sequence"/>
</dbReference>
<name>A0AC60PJL0_IXOPE</name>
<reference evidence="1 2" key="1">
    <citation type="journal article" date="2020" name="Cell">
        <title>Large-Scale Comparative Analyses of Tick Genomes Elucidate Their Genetic Diversity and Vector Capacities.</title>
        <authorList>
            <consortium name="Tick Genome and Microbiome Consortium (TIGMIC)"/>
            <person name="Jia N."/>
            <person name="Wang J."/>
            <person name="Shi W."/>
            <person name="Du L."/>
            <person name="Sun Y."/>
            <person name="Zhan W."/>
            <person name="Jiang J.F."/>
            <person name="Wang Q."/>
            <person name="Zhang B."/>
            <person name="Ji P."/>
            <person name="Bell-Sakyi L."/>
            <person name="Cui X.M."/>
            <person name="Yuan T.T."/>
            <person name="Jiang B.G."/>
            <person name="Yang W.F."/>
            <person name="Lam T.T."/>
            <person name="Chang Q.C."/>
            <person name="Ding S.J."/>
            <person name="Wang X.J."/>
            <person name="Zhu J.G."/>
            <person name="Ruan X.D."/>
            <person name="Zhao L."/>
            <person name="Wei J.T."/>
            <person name="Ye R.Z."/>
            <person name="Que T.C."/>
            <person name="Du C.H."/>
            <person name="Zhou Y.H."/>
            <person name="Cheng J.X."/>
            <person name="Dai P.F."/>
            <person name="Guo W.B."/>
            <person name="Han X.H."/>
            <person name="Huang E.J."/>
            <person name="Li L.F."/>
            <person name="Wei W."/>
            <person name="Gao Y.C."/>
            <person name="Liu J.Z."/>
            <person name="Shao H.Z."/>
            <person name="Wang X."/>
            <person name="Wang C.C."/>
            <person name="Yang T.C."/>
            <person name="Huo Q.B."/>
            <person name="Li W."/>
            <person name="Chen H.Y."/>
            <person name="Chen S.E."/>
            <person name="Zhou L.G."/>
            <person name="Ni X.B."/>
            <person name="Tian J.H."/>
            <person name="Sheng Y."/>
            <person name="Liu T."/>
            <person name="Pan Y.S."/>
            <person name="Xia L.Y."/>
            <person name="Li J."/>
            <person name="Zhao F."/>
            <person name="Cao W.C."/>
        </authorList>
    </citation>
    <scope>NUCLEOTIDE SEQUENCE [LARGE SCALE GENOMIC DNA]</scope>
    <source>
        <strain evidence="1">Iper-2018</strain>
    </source>
</reference>
<sequence length="287" mass="32063">MSSSGARGLQPLLPFYRICGTRNDLWKLSRYNRHFSCTLLCGGLNVDGEKKRVFLCMSHTSKPEAHDQCKVTIRINRVSYFGVPLEILDVSRYVSLTSNDFSVVGSDILDDFSVAIHVVEKVPKDELLRSVAEGHNSIHDVATTKRLAHNLMTSGNCEDVTVDFLTVSLNCPLKKTRLQVPCRGVDCCHVQCFDALAYLEVNESTLRPFWRCPVCDQSVKVKELRIDLFTLEMLDALPEKSGLVQISAEGKWIPVEPRLEVKSKGPLLADGRYVIDLTGDTSSDEEA</sequence>
<proteinExistence type="predicted"/>
<evidence type="ECO:0000313" key="1">
    <source>
        <dbReference type="EMBL" id="KAG0420585.1"/>
    </source>
</evidence>
<comment type="caution">
    <text evidence="1">The sequence shown here is derived from an EMBL/GenBank/DDBJ whole genome shotgun (WGS) entry which is preliminary data.</text>
</comment>
<gene>
    <name evidence="1" type="ORF">HPB47_003415</name>
</gene>
<keyword evidence="2" id="KW-1185">Reference proteome</keyword>
<accession>A0AC60PJL0</accession>
<evidence type="ECO:0000313" key="2">
    <source>
        <dbReference type="Proteomes" id="UP000805193"/>
    </source>
</evidence>
<protein>
    <submittedName>
        <fullName evidence="1">Uncharacterized protein</fullName>
    </submittedName>
</protein>
<organism evidence="1 2">
    <name type="scientific">Ixodes persulcatus</name>
    <name type="common">Taiga tick</name>
    <dbReference type="NCBI Taxonomy" id="34615"/>
    <lineage>
        <taxon>Eukaryota</taxon>
        <taxon>Metazoa</taxon>
        <taxon>Ecdysozoa</taxon>
        <taxon>Arthropoda</taxon>
        <taxon>Chelicerata</taxon>
        <taxon>Arachnida</taxon>
        <taxon>Acari</taxon>
        <taxon>Parasitiformes</taxon>
        <taxon>Ixodida</taxon>
        <taxon>Ixodoidea</taxon>
        <taxon>Ixodidae</taxon>
        <taxon>Ixodinae</taxon>
        <taxon>Ixodes</taxon>
    </lineage>
</organism>
<dbReference type="EMBL" id="JABSTQ010010491">
    <property type="protein sequence ID" value="KAG0420585.1"/>
    <property type="molecule type" value="Genomic_DNA"/>
</dbReference>